<feature type="domain" description="Restriction endonuclease type II-like" evidence="4">
    <location>
        <begin position="1232"/>
        <end position="1329"/>
    </location>
</feature>
<dbReference type="SUPFAM" id="SSF52980">
    <property type="entry name" value="Restriction endonuclease-like"/>
    <property type="match status" value="1"/>
</dbReference>
<dbReference type="Proteomes" id="UP000260644">
    <property type="component" value="Unassembled WGS sequence"/>
</dbReference>
<dbReference type="InterPro" id="IPR027417">
    <property type="entry name" value="P-loop_NTPase"/>
</dbReference>
<dbReference type="Gene3D" id="3.40.50.300">
    <property type="entry name" value="P-loop containing nucleotide triphosphate hydrolases"/>
    <property type="match status" value="3"/>
</dbReference>
<dbReference type="CDD" id="cd18808">
    <property type="entry name" value="SF1_C_Upf1"/>
    <property type="match status" value="1"/>
</dbReference>
<dbReference type="OrthoDB" id="9757917at2"/>
<feature type="domain" description="DUF3320" evidence="1">
    <location>
        <begin position="1380"/>
        <end position="1427"/>
    </location>
</feature>
<evidence type="ECO:0000313" key="6">
    <source>
        <dbReference type="Proteomes" id="UP000260644"/>
    </source>
</evidence>
<evidence type="ECO:0000259" key="3">
    <source>
        <dbReference type="Pfam" id="PF13087"/>
    </source>
</evidence>
<organism evidence="5 6">
    <name type="scientific">Chitinophaga silvatica</name>
    <dbReference type="NCBI Taxonomy" id="2282649"/>
    <lineage>
        <taxon>Bacteria</taxon>
        <taxon>Pseudomonadati</taxon>
        <taxon>Bacteroidota</taxon>
        <taxon>Chitinophagia</taxon>
        <taxon>Chitinophagales</taxon>
        <taxon>Chitinophagaceae</taxon>
        <taxon>Chitinophaga</taxon>
    </lineage>
</organism>
<dbReference type="PANTHER" id="PTHR10887:SF530">
    <property type="entry name" value="SUPERFAMILY I DNA HELICASES"/>
    <property type="match status" value="1"/>
</dbReference>
<feature type="domain" description="DNA2/NAM7 helicase-like C-terminal" evidence="3">
    <location>
        <begin position="998"/>
        <end position="1187"/>
    </location>
</feature>
<dbReference type="FunFam" id="3.40.50.300:FF:002063">
    <property type="entry name" value="DNA helicase related protein"/>
    <property type="match status" value="1"/>
</dbReference>
<feature type="domain" description="DNA2/NAM7 helicase helicase" evidence="2">
    <location>
        <begin position="292"/>
        <end position="409"/>
    </location>
</feature>
<dbReference type="GO" id="GO:0004386">
    <property type="term" value="F:helicase activity"/>
    <property type="evidence" value="ECO:0007669"/>
    <property type="project" value="InterPro"/>
</dbReference>
<proteinExistence type="predicted"/>
<dbReference type="Gene3D" id="3.40.960.10">
    <property type="entry name" value="VSR Endonuclease"/>
    <property type="match status" value="1"/>
</dbReference>
<evidence type="ECO:0000259" key="1">
    <source>
        <dbReference type="Pfam" id="PF11784"/>
    </source>
</evidence>
<dbReference type="PANTHER" id="PTHR10887">
    <property type="entry name" value="DNA2/NAM7 HELICASE FAMILY"/>
    <property type="match status" value="1"/>
</dbReference>
<dbReference type="Pfam" id="PF13195">
    <property type="entry name" value="DUF4011"/>
    <property type="match status" value="1"/>
</dbReference>
<dbReference type="FunFam" id="3.40.960.10:FF:000002">
    <property type="entry name" value="DNA helicase related protein"/>
    <property type="match status" value="1"/>
</dbReference>
<name>A0A3E1Y6Z1_9BACT</name>
<dbReference type="InterPro" id="IPR025103">
    <property type="entry name" value="DUF4011"/>
</dbReference>
<feature type="domain" description="DNA2/NAM7 helicase helicase" evidence="2">
    <location>
        <begin position="930"/>
        <end position="971"/>
    </location>
</feature>
<dbReference type="InterPro" id="IPR045055">
    <property type="entry name" value="DNA2/NAM7-like"/>
</dbReference>
<dbReference type="InterPro" id="IPR011335">
    <property type="entry name" value="Restrct_endonuc-II-like"/>
</dbReference>
<dbReference type="InterPro" id="IPR041677">
    <property type="entry name" value="DNA2/NAM7_AAA_11"/>
</dbReference>
<dbReference type="InterPro" id="IPR049468">
    <property type="entry name" value="Restrct_endonuc-II-like_dom"/>
</dbReference>
<dbReference type="SUPFAM" id="SSF52540">
    <property type="entry name" value="P-loop containing nucleoside triphosphate hydrolases"/>
    <property type="match status" value="1"/>
</dbReference>
<keyword evidence="6" id="KW-1185">Reference proteome</keyword>
<dbReference type="EMBL" id="QPMM01000010">
    <property type="protein sequence ID" value="RFS20523.1"/>
    <property type="molecule type" value="Genomic_DNA"/>
</dbReference>
<evidence type="ECO:0000259" key="2">
    <source>
        <dbReference type="Pfam" id="PF13086"/>
    </source>
</evidence>
<gene>
    <name evidence="5" type="ORF">DVR12_18325</name>
</gene>
<dbReference type="Pfam" id="PF18741">
    <property type="entry name" value="MTES_1575"/>
    <property type="match status" value="1"/>
</dbReference>
<dbReference type="Pfam" id="PF13086">
    <property type="entry name" value="AAA_11"/>
    <property type="match status" value="2"/>
</dbReference>
<comment type="caution">
    <text evidence="5">The sequence shown here is derived from an EMBL/GenBank/DDBJ whole genome shotgun (WGS) entry which is preliminary data.</text>
</comment>
<dbReference type="InterPro" id="IPR047187">
    <property type="entry name" value="SF1_C_Upf1"/>
</dbReference>
<evidence type="ECO:0000313" key="5">
    <source>
        <dbReference type="EMBL" id="RFS20523.1"/>
    </source>
</evidence>
<reference evidence="5 6" key="1">
    <citation type="submission" date="2018-07" db="EMBL/GenBank/DDBJ databases">
        <title>Chitinophaga K2CV101002-2 sp. nov., isolated from a monsoon evergreen broad-leaved forest soil.</title>
        <authorList>
            <person name="Lv Y."/>
        </authorList>
    </citation>
    <scope>NUCLEOTIDE SEQUENCE [LARGE SCALE GENOMIC DNA]</scope>
    <source>
        <strain evidence="5 6">GDMCC 1.1288</strain>
    </source>
</reference>
<dbReference type="RefSeq" id="WP_116977482.1">
    <property type="nucleotide sequence ID" value="NZ_QPMM01000010.1"/>
</dbReference>
<dbReference type="Pfam" id="PF13087">
    <property type="entry name" value="AAA_12"/>
    <property type="match status" value="1"/>
</dbReference>
<dbReference type="InterPro" id="IPR041679">
    <property type="entry name" value="DNA2/NAM7-like_C"/>
</dbReference>
<accession>A0A3E1Y6Z1</accession>
<sequence length="1547" mass="174843">MIASILTRLESSRKELLDLGLRNPLLNYKLPASKGLHIVEEQSVAIYDILVRENKTMSFLGRSISKQDDNTAVSYNEPVSKEVITDTRLQTNENQISLHTRLLNTYYAARMSIEEQGVNILYLTLGMLQWYEEDNSKEIRQAPILLIPVTLERSNVRERFRLKYSLEEIGGNISLQAKMKATFNLELPDLPETEDIDVQAYFDSIAAAIKGIPHWKVEPDAIELGFFSFGKFLIYNDLDVSNWQNDQDVLTHPVMQGLFGNGFTDTLPTVAETAFLDTNSNAGELFQVLDADSSQIQAMLAVQEGRNLIIQGPPGTGKSQTITNIIADAIGRGKKVLFVAEKLAALEVVKRRLDNIQLGEACLELHSHKANKKELHHELRRVLELGKPTIKQLQEEVQLLDSHRAELNNYCQAINTEIAKSGLTAHQLIGHLLRLNEEVAGVALPLLTIPGIESWDSVTMTRATAVAQRIQACLQQIGLPTALVFKGSKLTVLLPHEQELLAKQLNLLQESLLSLLEAALPIATKIGLAAPAGESGIEELIMLSEWIAQQPDISELDINNKAWIVQASDIAEWLEAGTIATSIRQQYQEILIPEAWEEDVIEIRENLIAHGNKWYKFLIGAYKRSNRRLAALCKQKLPAGNEEKLAYIDAIMEFRRQDATLKANAGLGSTLYGSRWQKFMTDWESLKQSTAYITETYKRVKQEQFPVEIIKYLSQYPSAAIATSDKALLEQMLQAYRQALDTTLSQLQYQKTEFPKPFEIQQLLLQKWISKLPEIHHLIAWNNISETAIQENLAFLLPIAESWTAANQLLKTLLHKTWFEFLIETAVKSQLPLRKFEKGSHESIIADFRKLDQLNLQYNRARAALEHWEHLPPMEAGGQVNILRTEFNKKARHMPLRKLMQEAGLAIQAVKPVFMMSPMSIANFLPPASLEFDMVIFDEASQVRPVDALGAILRGKQLIVVGDNKQLPPTSFFDTLTKDFEDEDNVTADMQSILGLCDAQGAPQRMLRWHYRSRHESLIALSNQEFYENKLVIFPGPGSIDQKGLVFHYLKDAVYDRGKTRTNPKEAEVVADAVMEHAKKYPQMSLGVVAFSTAQRQAITDVLEERRRAQPELEAFFSAHHDEPFFVKNLENVQGDERDVIFISIGYGRTETGAIPMSFGPLNNEGGERRLNVLITRAKSRCAVFTNMTADDIDLSKTKSYGIQSLKSFLYFAQHGKLYIPEESIRPETLPFETHVAAKLEEMGYTVRRQIGSKGCYIDMAIVDPLHPEKYLLGIICDGASYEAPRSARDRDRLRFQVLTAMGWKIYQIWSIDWLRDPVRALQQLVAAIEHERQQGTENNENTIAAEEVAKLTRETVIVPEISIPVYETATLPPAIGQQEFHLHPIGQLCDWVQQIVNVESPVHFDEVARRMVEAAGITRVGPRIREILRHAVRHADASKRIKIKGQFLWDLAMSPPVLRNRSHLPAVARKINYISQEELTLALEKIVGDAIAIQREDAVPMVSKLLGFTRVTEDIKEEVNKVIDVSIEEKVLEQEGDFLKLRLTVA</sequence>
<dbReference type="InterPro" id="IPR021754">
    <property type="entry name" value="DUF3320"/>
</dbReference>
<dbReference type="Pfam" id="PF11784">
    <property type="entry name" value="DUF3320"/>
    <property type="match status" value="1"/>
</dbReference>
<protein>
    <submittedName>
        <fullName evidence="5">DUF3320 domain-containing protein</fullName>
    </submittedName>
</protein>
<evidence type="ECO:0000259" key="4">
    <source>
        <dbReference type="Pfam" id="PF18741"/>
    </source>
</evidence>